<evidence type="ECO:0000256" key="2">
    <source>
        <dbReference type="ARBA" id="ARBA00022670"/>
    </source>
</evidence>
<dbReference type="PRINTS" id="PR00723">
    <property type="entry name" value="SUBTILISIN"/>
</dbReference>
<feature type="active site" description="Charge relay system" evidence="6">
    <location>
        <position position="330"/>
    </location>
</feature>
<evidence type="ECO:0000256" key="6">
    <source>
        <dbReference type="PROSITE-ProRule" id="PRU01240"/>
    </source>
</evidence>
<dbReference type="GO" id="GO:0046872">
    <property type="term" value="F:metal ion binding"/>
    <property type="evidence" value="ECO:0007669"/>
    <property type="project" value="UniProtKB-KW"/>
</dbReference>
<gene>
    <name evidence="10" type="primary">aprE</name>
    <name evidence="10" type="ordered locus">HFX_5181</name>
</gene>
<dbReference type="PROSITE" id="PS51318">
    <property type="entry name" value="TAT"/>
    <property type="match status" value="1"/>
</dbReference>
<evidence type="ECO:0000256" key="8">
    <source>
        <dbReference type="SAM" id="MobiDB-lite"/>
    </source>
</evidence>
<dbReference type="PANTHER" id="PTHR43806">
    <property type="entry name" value="PEPTIDASE S8"/>
    <property type="match status" value="1"/>
</dbReference>
<feature type="region of interest" description="Disordered" evidence="8">
    <location>
        <begin position="580"/>
        <end position="600"/>
    </location>
</feature>
<dbReference type="PANTHER" id="PTHR43806:SF11">
    <property type="entry name" value="CEREVISIN-RELATED"/>
    <property type="match status" value="1"/>
</dbReference>
<protein>
    <submittedName>
        <fullName evidence="10">Subtilisin-like serine protease</fullName>
        <ecNumber evidence="10">3.4.21.62</ecNumber>
    </submittedName>
</protein>
<dbReference type="EC" id="3.4.21.62" evidence="10"/>
<dbReference type="GO" id="GO:0006508">
    <property type="term" value="P:proteolysis"/>
    <property type="evidence" value="ECO:0007669"/>
    <property type="project" value="UniProtKB-KW"/>
</dbReference>
<evidence type="ECO:0000313" key="10">
    <source>
        <dbReference type="EMBL" id="AFK21015.1"/>
    </source>
</evidence>
<dbReference type="InterPro" id="IPR036852">
    <property type="entry name" value="Peptidase_S8/S53_dom_sf"/>
</dbReference>
<keyword evidence="3" id="KW-0479">Metal-binding</keyword>
<feature type="domain" description="Peptidase S8/S53" evidence="9">
    <location>
        <begin position="130"/>
        <end position="367"/>
    </location>
</feature>
<comment type="similarity">
    <text evidence="1 6 7">Belongs to the peptidase S8 family.</text>
</comment>
<evidence type="ECO:0000256" key="3">
    <source>
        <dbReference type="ARBA" id="ARBA00022723"/>
    </source>
</evidence>
<dbReference type="PROSITE" id="PS00137">
    <property type="entry name" value="SUBTILASE_HIS"/>
    <property type="match status" value="1"/>
</dbReference>
<geneLocation type="plasmid" evidence="10 11">
    <name>pHM300</name>
</geneLocation>
<dbReference type="InterPro" id="IPR022398">
    <property type="entry name" value="Peptidase_S8_His-AS"/>
</dbReference>
<feature type="active site" description="Charge relay system" evidence="6">
    <location>
        <position position="175"/>
    </location>
</feature>
<name>I3R9V5_HALMT</name>
<accession>I3R9V5</accession>
<dbReference type="InterPro" id="IPR023828">
    <property type="entry name" value="Peptidase_S8_Ser-AS"/>
</dbReference>
<dbReference type="PROSITE" id="PS51892">
    <property type="entry name" value="SUBTILASE"/>
    <property type="match status" value="1"/>
</dbReference>
<dbReference type="GO" id="GO:0004252">
    <property type="term" value="F:serine-type endopeptidase activity"/>
    <property type="evidence" value="ECO:0007669"/>
    <property type="project" value="UniProtKB-UniRule"/>
</dbReference>
<dbReference type="EMBL" id="CP001870">
    <property type="protein sequence ID" value="AFK21015.1"/>
    <property type="molecule type" value="Genomic_DNA"/>
</dbReference>
<reference evidence="10 11" key="1">
    <citation type="journal article" date="2012" name="J. Bacteriol.">
        <title>Complete genome sequence of the metabolically versatile halophilic archaeon Haloferax mediterranei, a poly(3-hydroxybutyrate-co-3-hydroxyvalerate) producer.</title>
        <authorList>
            <person name="Han J."/>
            <person name="Zhang F."/>
            <person name="Hou J."/>
            <person name="Liu X."/>
            <person name="Li M."/>
            <person name="Liu H."/>
            <person name="Cai L."/>
            <person name="Zhang B."/>
            <person name="Chen Y."/>
            <person name="Zhou J."/>
            <person name="Hu S."/>
            <person name="Xiang H."/>
        </authorList>
    </citation>
    <scope>NUCLEOTIDE SEQUENCE [LARGE SCALE GENOMIC DNA]</scope>
    <source>
        <strain evidence="11">ATCC 33500 / DSM 1411 / JCM 8866 / NBRC 14739 / NCIMB 2177 / R-4</strain>
        <plasmid evidence="11">pHM300</plasmid>
    </source>
</reference>
<evidence type="ECO:0000256" key="1">
    <source>
        <dbReference type="ARBA" id="ARBA00011073"/>
    </source>
</evidence>
<dbReference type="Gene3D" id="3.40.50.200">
    <property type="entry name" value="Peptidase S8/S53 domain"/>
    <property type="match status" value="1"/>
</dbReference>
<dbReference type="InterPro" id="IPR006311">
    <property type="entry name" value="TAT_signal"/>
</dbReference>
<dbReference type="PROSITE" id="PS00138">
    <property type="entry name" value="SUBTILASE_SER"/>
    <property type="match status" value="1"/>
</dbReference>
<evidence type="ECO:0000256" key="4">
    <source>
        <dbReference type="ARBA" id="ARBA00022801"/>
    </source>
</evidence>
<sequence length="600" mass="61994">MMQNGKAVAGVSRRALLKTIGAGIAGTGFIGTGSAQETADNSRHIVGTKSRYGVDVAGQRADAVEKKIDFGERGDAVIGDFSDEALAELESRSDVRYVESDITVEVLGQSMPWGCVKVKADTTVQSGQTGKGAHVAVLDTGIDCEHPDLKPILGEGYAVVDSERDDEPWNDDHTHGTHCAGTVAAVNNDQGVVGVAPEVTLHAVKALNGDGSGSGSDIAEGIRWAADQGYDVISMSIGATSSSSVIEDAVQYAYDKGVLLVGAAGNEGPCNDCVHYPGAYDEVIAVSSTNPDDDLSEFSSTGPEVNIAAPGSDITSTIIGGGYRAFSGTSMATPHVSGVGAVLMANGASNTEARERLTSTASDIGLDSDEGGAGLLDAKAAVLGDSDGGDGGSNEFEIVTTNASDVSQTSATLGGNLTGLGDHSSATVGVEYWADDHGPESATAVEAGSQSSAGTYTAVVEELEEDTQYQFRAYAEAGSDTVTGTPVSFSTGDEDSANGPVVETHSPEDIEEDEAELYGEVVSLGDASEVRPGFICWKKGDRHDTEQAVEDMDTDEPEEFDEDVEDLEPGETYVAVATATTPDGHRVEGHPVTFTTRHED</sequence>
<dbReference type="Pfam" id="PF00082">
    <property type="entry name" value="Peptidase_S8"/>
    <property type="match status" value="1"/>
</dbReference>
<dbReference type="InterPro" id="IPR000209">
    <property type="entry name" value="Peptidase_S8/S53_dom"/>
</dbReference>
<evidence type="ECO:0000256" key="7">
    <source>
        <dbReference type="RuleBase" id="RU003355"/>
    </source>
</evidence>
<dbReference type="GeneID" id="40158308"/>
<keyword evidence="10" id="KW-0614">Plasmid</keyword>
<dbReference type="HOGENOM" id="CLU_024433_0_0_2"/>
<evidence type="ECO:0000259" key="9">
    <source>
        <dbReference type="Pfam" id="PF00082"/>
    </source>
</evidence>
<dbReference type="RefSeq" id="WP_014732681.1">
    <property type="nucleotide sequence ID" value="NC_017943.1"/>
</dbReference>
<keyword evidence="4 6" id="KW-0378">Hydrolase</keyword>
<dbReference type="Proteomes" id="UP000006469">
    <property type="component" value="Plasmid pHM300"/>
</dbReference>
<evidence type="ECO:0000313" key="11">
    <source>
        <dbReference type="Proteomes" id="UP000006469"/>
    </source>
</evidence>
<dbReference type="KEGG" id="hme:HFX_5181"/>
<proteinExistence type="inferred from homology"/>
<dbReference type="InterPro" id="IPR023827">
    <property type="entry name" value="Peptidase_S8_Asp-AS"/>
</dbReference>
<dbReference type="InterPro" id="IPR015500">
    <property type="entry name" value="Peptidase_S8_subtilisin-rel"/>
</dbReference>
<dbReference type="SUPFAM" id="SSF52743">
    <property type="entry name" value="Subtilisin-like"/>
    <property type="match status" value="1"/>
</dbReference>
<dbReference type="InterPro" id="IPR050131">
    <property type="entry name" value="Peptidase_S8_subtilisin-like"/>
</dbReference>
<keyword evidence="2 6" id="KW-0645">Protease</keyword>
<dbReference type="InterPro" id="IPR034202">
    <property type="entry name" value="Subtilisin_Carlsberg-like"/>
</dbReference>
<dbReference type="PROSITE" id="PS00136">
    <property type="entry name" value="SUBTILASE_ASP"/>
    <property type="match status" value="1"/>
</dbReference>
<dbReference type="AlphaFoldDB" id="I3R9V5"/>
<evidence type="ECO:0000256" key="5">
    <source>
        <dbReference type="ARBA" id="ARBA00022825"/>
    </source>
</evidence>
<feature type="active site" description="Charge relay system" evidence="6">
    <location>
        <position position="139"/>
    </location>
</feature>
<keyword evidence="5 6" id="KW-0720">Serine protease</keyword>
<dbReference type="CDD" id="cd07477">
    <property type="entry name" value="Peptidases_S8_Subtilisin_subset"/>
    <property type="match status" value="1"/>
</dbReference>
<organism evidence="10 11">
    <name type="scientific">Haloferax mediterranei (strain ATCC 33500 / DSM 1411 / JCM 8866 / NBRC 14739 / NCIMB 2177 / R-4)</name>
    <name type="common">Halobacterium mediterranei</name>
    <dbReference type="NCBI Taxonomy" id="523841"/>
    <lineage>
        <taxon>Archaea</taxon>
        <taxon>Methanobacteriati</taxon>
        <taxon>Methanobacteriota</taxon>
        <taxon>Stenosarchaea group</taxon>
        <taxon>Halobacteria</taxon>
        <taxon>Halobacteriales</taxon>
        <taxon>Haloferacaceae</taxon>
        <taxon>Haloferax</taxon>
    </lineage>
</organism>